<name>A0A316DDP2_9BACL</name>
<sequence length="142" mass="16569">MKNISLVRFLDLLNERRAAYGLRSLDLQPVTFVHDIAPEPKMTLDILYELTQKLNIKITRNSLRSDFLSPYLRFNLQDIYEAFQRLVAERMHQRHRKIWYTVAYALAAVTLYELFVEIAVLQVILLACITSGIFQYLQGSSS</sequence>
<comment type="caution">
    <text evidence="2">The sequence shown here is derived from an EMBL/GenBank/DDBJ whole genome shotgun (WGS) entry which is preliminary data.</text>
</comment>
<dbReference type="Proteomes" id="UP000245634">
    <property type="component" value="Unassembled WGS sequence"/>
</dbReference>
<feature type="transmembrane region" description="Helical" evidence="1">
    <location>
        <begin position="98"/>
        <end position="115"/>
    </location>
</feature>
<keyword evidence="3" id="KW-1185">Reference proteome</keyword>
<evidence type="ECO:0000313" key="2">
    <source>
        <dbReference type="EMBL" id="PWK14910.1"/>
    </source>
</evidence>
<dbReference type="RefSeq" id="WP_109687307.1">
    <property type="nucleotide sequence ID" value="NZ_QGGL01000004.1"/>
</dbReference>
<keyword evidence="1" id="KW-0472">Membrane</keyword>
<dbReference type="OrthoDB" id="9842989at2"/>
<keyword evidence="1" id="KW-1133">Transmembrane helix</keyword>
<dbReference type="AlphaFoldDB" id="A0A316DDP2"/>
<proteinExistence type="predicted"/>
<reference evidence="2 3" key="1">
    <citation type="submission" date="2018-05" db="EMBL/GenBank/DDBJ databases">
        <title>Genomic Encyclopedia of Type Strains, Phase IV (KMG-IV): sequencing the most valuable type-strain genomes for metagenomic binning, comparative biology and taxonomic classification.</title>
        <authorList>
            <person name="Goeker M."/>
        </authorList>
    </citation>
    <scope>NUCLEOTIDE SEQUENCE [LARGE SCALE GENOMIC DNA]</scope>
    <source>
        <strain evidence="2 3">DSM 18773</strain>
    </source>
</reference>
<evidence type="ECO:0000313" key="3">
    <source>
        <dbReference type="Proteomes" id="UP000245634"/>
    </source>
</evidence>
<keyword evidence="1" id="KW-0812">Transmembrane</keyword>
<organism evidence="2 3">
    <name type="scientific">Tumebacillus permanentifrigoris</name>
    <dbReference type="NCBI Taxonomy" id="378543"/>
    <lineage>
        <taxon>Bacteria</taxon>
        <taxon>Bacillati</taxon>
        <taxon>Bacillota</taxon>
        <taxon>Bacilli</taxon>
        <taxon>Bacillales</taxon>
        <taxon>Alicyclobacillaceae</taxon>
        <taxon>Tumebacillus</taxon>
    </lineage>
</organism>
<gene>
    <name evidence="2" type="ORF">C7459_104112</name>
</gene>
<dbReference type="EMBL" id="QGGL01000004">
    <property type="protein sequence ID" value="PWK14910.1"/>
    <property type="molecule type" value="Genomic_DNA"/>
</dbReference>
<evidence type="ECO:0000256" key="1">
    <source>
        <dbReference type="SAM" id="Phobius"/>
    </source>
</evidence>
<protein>
    <submittedName>
        <fullName evidence="2">Uncharacterized protein</fullName>
    </submittedName>
</protein>
<accession>A0A316DDP2</accession>